<dbReference type="KEGG" id="vg:7943861"/>
<evidence type="ECO:0000313" key="2">
    <source>
        <dbReference type="Proteomes" id="UP000001480"/>
    </source>
</evidence>
<evidence type="ECO:0000313" key="1">
    <source>
        <dbReference type="EMBL" id="ACE75777.1"/>
    </source>
</evidence>
<proteinExistence type="predicted"/>
<reference evidence="1 2" key="1">
    <citation type="journal article" date="2009" name="Appl. Environ. Microbiol.">
        <title>Genomic characterization of the intron-containing T7-like phage phiL7 of Xanthomonas campestris.</title>
        <authorList>
            <person name="Lee C.N."/>
            <person name="Lin J.W."/>
            <person name="Weng S.F."/>
            <person name="Tseng Y.H."/>
        </authorList>
    </citation>
    <scope>NUCLEOTIDE SEQUENCE</scope>
</reference>
<sequence length="140" mass="15317">MRLRWYSSGTSPAAHHTTSLKVIARADPATVPKLNDGARLPSSLPNDSATRKEYPLAEVLFGQFPAACVAVAHHSYKGNQKHNPGKPLQDNRSLSNDDASCIMRHLMEGDYEGVAWRALRLLQKKLESEGAPVAPLATFK</sequence>
<organism evidence="1 2">
    <name type="scientific">Xanthomonas phage phiL7</name>
    <dbReference type="NCBI Taxonomy" id="538979"/>
    <lineage>
        <taxon>Viruses</taxon>
        <taxon>Duplodnaviria</taxon>
        <taxon>Heunggongvirae</taxon>
        <taxon>Uroviricota</taxon>
        <taxon>Caudoviricetes</taxon>
        <taxon>Eisenstarkvirus</taxon>
        <taxon>Eisenstarkvirus L7</taxon>
    </lineage>
</organism>
<dbReference type="EMBL" id="EU717894">
    <property type="protein sequence ID" value="ACE75777.1"/>
    <property type="molecule type" value="Genomic_DNA"/>
</dbReference>
<name>C4ML37_9CAUD</name>
<dbReference type="Proteomes" id="UP000001480">
    <property type="component" value="Segment"/>
</dbReference>
<protein>
    <submittedName>
        <fullName evidence="1">p37</fullName>
    </submittedName>
</protein>
<dbReference type="OrthoDB" id="39936at10239"/>
<keyword evidence="2" id="KW-1185">Reference proteome</keyword>
<accession>C4ML37</accession>
<dbReference type="RefSeq" id="YP_002922651.1">
    <property type="nucleotide sequence ID" value="NC_012742.1"/>
</dbReference>
<dbReference type="GeneID" id="7943861"/>